<name>A0AAF0F110_9BASI</name>
<evidence type="ECO:0000256" key="9">
    <source>
        <dbReference type="ARBA" id="ARBA00022723"/>
    </source>
</evidence>
<dbReference type="RefSeq" id="XP_060123685.1">
    <property type="nucleotide sequence ID" value="XM_060267702.1"/>
</dbReference>
<evidence type="ECO:0000256" key="17">
    <source>
        <dbReference type="ARBA" id="ARBA00023288"/>
    </source>
</evidence>
<protein>
    <recommendedName>
        <fullName evidence="20">chitin deacetylase</fullName>
        <ecNumber evidence="20">3.5.1.41</ecNumber>
    </recommendedName>
</protein>
<dbReference type="GO" id="GO:0006032">
    <property type="term" value="P:chitin catabolic process"/>
    <property type="evidence" value="ECO:0007669"/>
    <property type="project" value="UniProtKB-KW"/>
</dbReference>
<evidence type="ECO:0000256" key="13">
    <source>
        <dbReference type="ARBA" id="ARBA00023136"/>
    </source>
</evidence>
<evidence type="ECO:0000313" key="24">
    <source>
        <dbReference type="EMBL" id="WFD40788.1"/>
    </source>
</evidence>
<comment type="similarity">
    <text evidence="4">Belongs to the polysaccharide deacetylase family.</text>
</comment>
<evidence type="ECO:0000256" key="22">
    <source>
        <dbReference type="SAM" id="MobiDB-lite"/>
    </source>
</evidence>
<evidence type="ECO:0000256" key="2">
    <source>
        <dbReference type="ARBA" id="ARBA00004191"/>
    </source>
</evidence>
<evidence type="ECO:0000256" key="1">
    <source>
        <dbReference type="ARBA" id="ARBA00001941"/>
    </source>
</evidence>
<keyword evidence="6" id="KW-0134">Cell wall</keyword>
<evidence type="ECO:0000259" key="23">
    <source>
        <dbReference type="Pfam" id="PF01522"/>
    </source>
</evidence>
<dbReference type="AlphaFoldDB" id="A0AAF0F110"/>
<keyword evidence="16" id="KW-0170">Cobalt</keyword>
<dbReference type="Gene3D" id="3.20.20.370">
    <property type="entry name" value="Glycoside hydrolase/deacetylase"/>
    <property type="match status" value="1"/>
</dbReference>
<organism evidence="24 25">
    <name type="scientific">Malassezia japonica</name>
    <dbReference type="NCBI Taxonomy" id="223818"/>
    <lineage>
        <taxon>Eukaryota</taxon>
        <taxon>Fungi</taxon>
        <taxon>Dikarya</taxon>
        <taxon>Basidiomycota</taxon>
        <taxon>Ustilaginomycotina</taxon>
        <taxon>Malasseziomycetes</taxon>
        <taxon>Malasseziales</taxon>
        <taxon>Malasseziaceae</taxon>
        <taxon>Malassezia</taxon>
    </lineage>
</organism>
<sequence>MAGVHDDTQCKVYGDDGVTQMKNQKGFPPVSQIANIIDGDNEAQKVWKDVQGTGLIPSNVKPKTADNSGGQSMGINMQGYDNKDDPDCWWSATACKKPKQKGLVEDIYSCPEPDTWGLTFDDGPNCSHNAFYDFLKKEKLKATLFYIGSYVVNVPYQAQRGLVDGHDICVHTWSHRYMTTLSNEQVFAELYYTARVIKKVIGVTPSCWRPPYGDTDDRVRAIAQGLGLRTILWEEDTDDWNIQPTGKEPTQKIDQNYQKIIDKANSESPIVLTHEVNQNTMDEFQKMYPKIKNAFKNVVPLTACQNISKPYPDSDISYPSFSDFTSGKIDASGLPDGNSIKVNPSAKYSPQELSKEKNGYGNPQSSSGSSGGSSSSGSGGENSAAGMRTPTSHLALAGVAAMALLTL</sequence>
<dbReference type="InterPro" id="IPR002509">
    <property type="entry name" value="NODB_dom"/>
</dbReference>
<dbReference type="FunFam" id="3.20.20.370:FF:000004">
    <property type="entry name" value="Related to Chitin deacetylase"/>
    <property type="match status" value="1"/>
</dbReference>
<dbReference type="SUPFAM" id="SSF88713">
    <property type="entry name" value="Glycoside hydrolase/deacetylase"/>
    <property type="match status" value="1"/>
</dbReference>
<keyword evidence="10" id="KW-0732">Signal</keyword>
<dbReference type="GO" id="GO:0046872">
    <property type="term" value="F:metal ion binding"/>
    <property type="evidence" value="ECO:0007669"/>
    <property type="project" value="UniProtKB-KW"/>
</dbReference>
<comment type="cofactor">
    <cofactor evidence="1">
        <name>Co(2+)</name>
        <dbReference type="ChEBI" id="CHEBI:48828"/>
    </cofactor>
</comment>
<evidence type="ECO:0000313" key="25">
    <source>
        <dbReference type="Proteomes" id="UP001217754"/>
    </source>
</evidence>
<evidence type="ECO:0000256" key="10">
    <source>
        <dbReference type="ARBA" id="ARBA00022729"/>
    </source>
</evidence>
<reference evidence="24" key="1">
    <citation type="submission" date="2023-03" db="EMBL/GenBank/DDBJ databases">
        <title>Mating type loci evolution in Malassezia.</title>
        <authorList>
            <person name="Coelho M.A."/>
        </authorList>
    </citation>
    <scope>NUCLEOTIDE SEQUENCE</scope>
    <source>
        <strain evidence="24">CBS 9431</strain>
    </source>
</reference>
<dbReference type="GO" id="GO:0071555">
    <property type="term" value="P:cell wall organization"/>
    <property type="evidence" value="ECO:0007669"/>
    <property type="project" value="UniProtKB-KW"/>
</dbReference>
<dbReference type="GO" id="GO:0005886">
    <property type="term" value="C:plasma membrane"/>
    <property type="evidence" value="ECO:0007669"/>
    <property type="project" value="UniProtKB-SubCell"/>
</dbReference>
<dbReference type="InterPro" id="IPR050248">
    <property type="entry name" value="Polysacc_deacetylase_ArnD"/>
</dbReference>
<dbReference type="Proteomes" id="UP001217754">
    <property type="component" value="Chromosome 7"/>
</dbReference>
<accession>A0AAF0F110</accession>
<keyword evidence="25" id="KW-1185">Reference proteome</keyword>
<comment type="subcellular location">
    <subcellularLocation>
        <location evidence="3">Cell membrane</location>
        <topology evidence="3">Lipid-anchor</topology>
        <topology evidence="3">GPI-anchor</topology>
    </subcellularLocation>
    <subcellularLocation>
        <location evidence="2">Secreted</location>
        <location evidence="2">Cell wall</location>
    </subcellularLocation>
</comment>
<evidence type="ECO:0000256" key="4">
    <source>
        <dbReference type="ARBA" id="ARBA00010973"/>
    </source>
</evidence>
<evidence type="ECO:0000256" key="11">
    <source>
        <dbReference type="ARBA" id="ARBA00022801"/>
    </source>
</evidence>
<keyword evidence="12" id="KW-0146">Chitin degradation</keyword>
<dbReference type="GeneID" id="85227428"/>
<evidence type="ECO:0000256" key="5">
    <source>
        <dbReference type="ARBA" id="ARBA00022475"/>
    </source>
</evidence>
<evidence type="ECO:0000256" key="8">
    <source>
        <dbReference type="ARBA" id="ARBA00022622"/>
    </source>
</evidence>
<proteinExistence type="inferred from homology"/>
<comment type="catalytic activity">
    <reaction evidence="21">
        <text>[(1-&gt;4)-N-acetyl-beta-D-glucosaminyl](n) + n H2O = chitosan + n acetate</text>
        <dbReference type="Rhea" id="RHEA:10464"/>
        <dbReference type="Rhea" id="RHEA-COMP:9593"/>
        <dbReference type="Rhea" id="RHEA-COMP:9597"/>
        <dbReference type="ChEBI" id="CHEBI:15377"/>
        <dbReference type="ChEBI" id="CHEBI:17029"/>
        <dbReference type="ChEBI" id="CHEBI:30089"/>
        <dbReference type="ChEBI" id="CHEBI:57704"/>
        <dbReference type="EC" id="3.5.1.41"/>
    </reaction>
    <physiologicalReaction direction="left-to-right" evidence="21">
        <dbReference type="Rhea" id="RHEA:10465"/>
    </physiologicalReaction>
</comment>
<keyword evidence="18" id="KW-0961">Cell wall biogenesis/degradation</keyword>
<evidence type="ECO:0000256" key="6">
    <source>
        <dbReference type="ARBA" id="ARBA00022512"/>
    </source>
</evidence>
<keyword evidence="11" id="KW-0378">Hydrolase</keyword>
<keyword evidence="8" id="KW-0336">GPI-anchor</keyword>
<dbReference type="GO" id="GO:0009272">
    <property type="term" value="P:fungal-type cell wall biogenesis"/>
    <property type="evidence" value="ECO:0007669"/>
    <property type="project" value="UniProtKB-ARBA"/>
</dbReference>
<evidence type="ECO:0000256" key="12">
    <source>
        <dbReference type="ARBA" id="ARBA00023024"/>
    </source>
</evidence>
<evidence type="ECO:0000256" key="15">
    <source>
        <dbReference type="ARBA" id="ARBA00023277"/>
    </source>
</evidence>
<dbReference type="CDD" id="cd10952">
    <property type="entry name" value="CE4_MrCDA_like"/>
    <property type="match status" value="1"/>
</dbReference>
<dbReference type="GO" id="GO:0004099">
    <property type="term" value="F:chitin deacetylase activity"/>
    <property type="evidence" value="ECO:0007669"/>
    <property type="project" value="UniProtKB-EC"/>
</dbReference>
<feature type="domain" description="NodB homology" evidence="23">
    <location>
        <begin position="110"/>
        <end position="230"/>
    </location>
</feature>
<gene>
    <name evidence="24" type="ORF">MJAP1_003777</name>
</gene>
<evidence type="ECO:0000256" key="3">
    <source>
        <dbReference type="ARBA" id="ARBA00004609"/>
    </source>
</evidence>
<keyword evidence="19" id="KW-0624">Polysaccharide degradation</keyword>
<keyword evidence="17" id="KW-0449">Lipoprotein</keyword>
<dbReference type="InterPro" id="IPR011330">
    <property type="entry name" value="Glyco_hydro/deAcase_b/a-brl"/>
</dbReference>
<dbReference type="GO" id="GO:0098552">
    <property type="term" value="C:side of membrane"/>
    <property type="evidence" value="ECO:0007669"/>
    <property type="project" value="UniProtKB-KW"/>
</dbReference>
<evidence type="ECO:0000256" key="20">
    <source>
        <dbReference type="ARBA" id="ARBA00024056"/>
    </source>
</evidence>
<dbReference type="PANTHER" id="PTHR10587:SF98">
    <property type="entry name" value="CHITIN DEACETYLASE"/>
    <property type="match status" value="1"/>
</dbReference>
<keyword evidence="9" id="KW-0479">Metal-binding</keyword>
<dbReference type="GO" id="GO:0000272">
    <property type="term" value="P:polysaccharide catabolic process"/>
    <property type="evidence" value="ECO:0007669"/>
    <property type="project" value="UniProtKB-KW"/>
</dbReference>
<feature type="region of interest" description="Disordered" evidence="22">
    <location>
        <begin position="333"/>
        <end position="389"/>
    </location>
</feature>
<dbReference type="EC" id="3.5.1.41" evidence="20"/>
<evidence type="ECO:0000256" key="18">
    <source>
        <dbReference type="ARBA" id="ARBA00023316"/>
    </source>
</evidence>
<feature type="compositionally biased region" description="Low complexity" evidence="22">
    <location>
        <begin position="365"/>
        <end position="376"/>
    </location>
</feature>
<dbReference type="EMBL" id="CP119964">
    <property type="protein sequence ID" value="WFD40788.1"/>
    <property type="molecule type" value="Genomic_DNA"/>
</dbReference>
<dbReference type="Pfam" id="PF01522">
    <property type="entry name" value="Polysacc_deac_1"/>
    <property type="match status" value="1"/>
</dbReference>
<evidence type="ECO:0000256" key="14">
    <source>
        <dbReference type="ARBA" id="ARBA00023180"/>
    </source>
</evidence>
<keyword evidence="14" id="KW-0325">Glycoprotein</keyword>
<keyword evidence="13" id="KW-0472">Membrane</keyword>
<keyword evidence="7" id="KW-0964">Secreted</keyword>
<dbReference type="PANTHER" id="PTHR10587">
    <property type="entry name" value="GLYCOSYL TRANSFERASE-RELATED"/>
    <property type="match status" value="1"/>
</dbReference>
<feature type="compositionally biased region" description="Polar residues" evidence="22">
    <location>
        <begin position="340"/>
        <end position="352"/>
    </location>
</feature>
<evidence type="ECO:0000256" key="21">
    <source>
        <dbReference type="ARBA" id="ARBA00048494"/>
    </source>
</evidence>
<keyword evidence="5" id="KW-1003">Cell membrane</keyword>
<evidence type="ECO:0000256" key="19">
    <source>
        <dbReference type="ARBA" id="ARBA00023326"/>
    </source>
</evidence>
<evidence type="ECO:0000256" key="16">
    <source>
        <dbReference type="ARBA" id="ARBA00023285"/>
    </source>
</evidence>
<keyword evidence="15" id="KW-0119">Carbohydrate metabolism</keyword>
<evidence type="ECO:0000256" key="7">
    <source>
        <dbReference type="ARBA" id="ARBA00022525"/>
    </source>
</evidence>